<organism evidence="2 3">
    <name type="scientific">Marinobacterium aestuariivivens</name>
    <dbReference type="NCBI Taxonomy" id="1698799"/>
    <lineage>
        <taxon>Bacteria</taxon>
        <taxon>Pseudomonadati</taxon>
        <taxon>Pseudomonadota</taxon>
        <taxon>Gammaproteobacteria</taxon>
        <taxon>Oceanospirillales</taxon>
        <taxon>Oceanospirillaceae</taxon>
        <taxon>Marinobacterium</taxon>
    </lineage>
</organism>
<keyword evidence="3" id="KW-1185">Reference proteome</keyword>
<gene>
    <name evidence="2" type="ORF">ACFQDL_20395</name>
</gene>
<dbReference type="InterPro" id="IPR014991">
    <property type="entry name" value="DUF1840"/>
</dbReference>
<feature type="region of interest" description="Disordered" evidence="1">
    <location>
        <begin position="50"/>
        <end position="87"/>
    </location>
</feature>
<proteinExistence type="predicted"/>
<protein>
    <submittedName>
        <fullName evidence="2">DUF1840 domain-containing protein</fullName>
    </submittedName>
</protein>
<comment type="caution">
    <text evidence="2">The sequence shown here is derived from an EMBL/GenBank/DDBJ whole genome shotgun (WGS) entry which is preliminary data.</text>
</comment>
<sequence length="110" mass="12088">MLITFRSEAYADITMFGDIAKQLIRLSGHSVVVPGALLAGDVPDALANLKKALEQPPEPADAKPKSKKKEDEDEDEEQPPPVSLTQRAYPLLEMLEAAARDGKDVMWDSR</sequence>
<accession>A0ABW2A404</accession>
<feature type="compositionally biased region" description="Basic and acidic residues" evidence="1">
    <location>
        <begin position="60"/>
        <end position="70"/>
    </location>
</feature>
<evidence type="ECO:0000313" key="3">
    <source>
        <dbReference type="Proteomes" id="UP001596422"/>
    </source>
</evidence>
<dbReference type="EMBL" id="JBHSWE010000001">
    <property type="protein sequence ID" value="MFC6672160.1"/>
    <property type="molecule type" value="Genomic_DNA"/>
</dbReference>
<reference evidence="3" key="1">
    <citation type="journal article" date="2019" name="Int. J. Syst. Evol. Microbiol.">
        <title>The Global Catalogue of Microorganisms (GCM) 10K type strain sequencing project: providing services to taxonomists for standard genome sequencing and annotation.</title>
        <authorList>
            <consortium name="The Broad Institute Genomics Platform"/>
            <consortium name="The Broad Institute Genome Sequencing Center for Infectious Disease"/>
            <person name="Wu L."/>
            <person name="Ma J."/>
        </authorList>
    </citation>
    <scope>NUCLEOTIDE SEQUENCE [LARGE SCALE GENOMIC DNA]</scope>
    <source>
        <strain evidence="3">NBRC 111756</strain>
    </source>
</reference>
<evidence type="ECO:0000256" key="1">
    <source>
        <dbReference type="SAM" id="MobiDB-lite"/>
    </source>
</evidence>
<name>A0ABW2A404_9GAMM</name>
<evidence type="ECO:0000313" key="2">
    <source>
        <dbReference type="EMBL" id="MFC6672160.1"/>
    </source>
</evidence>
<dbReference type="Pfam" id="PF08895">
    <property type="entry name" value="DUF1840"/>
    <property type="match status" value="1"/>
</dbReference>
<dbReference type="Proteomes" id="UP001596422">
    <property type="component" value="Unassembled WGS sequence"/>
</dbReference>
<dbReference type="RefSeq" id="WP_379910619.1">
    <property type="nucleotide sequence ID" value="NZ_JBHSWE010000001.1"/>
</dbReference>